<evidence type="ECO:0000313" key="1">
    <source>
        <dbReference type="EMBL" id="TDW61964.1"/>
    </source>
</evidence>
<evidence type="ECO:0000313" key="2">
    <source>
        <dbReference type="Proteomes" id="UP000295058"/>
    </source>
</evidence>
<dbReference type="EMBL" id="SODO01000001">
    <property type="protein sequence ID" value="TDW61964.1"/>
    <property type="molecule type" value="Genomic_DNA"/>
</dbReference>
<gene>
    <name evidence="1" type="ORF">LY04_00009</name>
</gene>
<reference evidence="1 2" key="1">
    <citation type="submission" date="2019-03" db="EMBL/GenBank/DDBJ databases">
        <title>Genomic Encyclopedia of Archaeal and Bacterial Type Strains, Phase II (KMG-II): from individual species to whole genera.</title>
        <authorList>
            <person name="Goeker M."/>
        </authorList>
    </citation>
    <scope>NUCLEOTIDE SEQUENCE [LARGE SCALE GENOMIC DNA]</scope>
    <source>
        <strain evidence="1 2">DSM 15594</strain>
    </source>
</reference>
<name>A0ABY2F283_9GAMM</name>
<accession>A0ABY2F283</accession>
<proteinExistence type="predicted"/>
<protein>
    <submittedName>
        <fullName evidence="1">Uncharacterized protein</fullName>
    </submittedName>
</protein>
<dbReference type="Proteomes" id="UP000295058">
    <property type="component" value="Unassembled WGS sequence"/>
</dbReference>
<comment type="caution">
    <text evidence="1">The sequence shown here is derived from an EMBL/GenBank/DDBJ whole genome shotgun (WGS) entry which is preliminary data.</text>
</comment>
<organism evidence="1 2">
    <name type="scientific">Oceanimonas baumannii</name>
    <dbReference type="NCBI Taxonomy" id="129578"/>
    <lineage>
        <taxon>Bacteria</taxon>
        <taxon>Pseudomonadati</taxon>
        <taxon>Pseudomonadota</taxon>
        <taxon>Gammaproteobacteria</taxon>
        <taxon>Aeromonadales</taxon>
        <taxon>Aeromonadaceae</taxon>
        <taxon>Oceanimonas</taxon>
    </lineage>
</organism>
<keyword evidence="2" id="KW-1185">Reference proteome</keyword>
<sequence length="90" mass="10150">MRDVHILQELLAQQCPEIHKKRLNRLLGNTHFHRERLACGGSVWLLSRRVGSATFKPTPFDTGPCCHRSGSVRDPKAARLSRYRTDAAVG</sequence>